<gene>
    <name evidence="1" type="ORF">METZ01_LOCUS399374</name>
</gene>
<dbReference type="EMBL" id="UINC01152371">
    <property type="protein sequence ID" value="SVD46520.1"/>
    <property type="molecule type" value="Genomic_DNA"/>
</dbReference>
<accession>A0A382VJF2</accession>
<protein>
    <submittedName>
        <fullName evidence="1">Uncharacterized protein</fullName>
    </submittedName>
</protein>
<evidence type="ECO:0000313" key="1">
    <source>
        <dbReference type="EMBL" id="SVD46520.1"/>
    </source>
</evidence>
<proteinExistence type="predicted"/>
<sequence length="28" mass="3529">MVSYKNSAWSIDKFLQWYRRNIINTEHK</sequence>
<organism evidence="1">
    <name type="scientific">marine metagenome</name>
    <dbReference type="NCBI Taxonomy" id="408172"/>
    <lineage>
        <taxon>unclassified sequences</taxon>
        <taxon>metagenomes</taxon>
        <taxon>ecological metagenomes</taxon>
    </lineage>
</organism>
<name>A0A382VJF2_9ZZZZ</name>
<dbReference type="AlphaFoldDB" id="A0A382VJF2"/>
<reference evidence="1" key="1">
    <citation type="submission" date="2018-05" db="EMBL/GenBank/DDBJ databases">
        <authorList>
            <person name="Lanie J.A."/>
            <person name="Ng W.-L."/>
            <person name="Kazmierczak K.M."/>
            <person name="Andrzejewski T.M."/>
            <person name="Davidsen T.M."/>
            <person name="Wayne K.J."/>
            <person name="Tettelin H."/>
            <person name="Glass J.I."/>
            <person name="Rusch D."/>
            <person name="Podicherti R."/>
            <person name="Tsui H.-C.T."/>
            <person name="Winkler M.E."/>
        </authorList>
    </citation>
    <scope>NUCLEOTIDE SEQUENCE</scope>
</reference>
<feature type="non-terminal residue" evidence="1">
    <location>
        <position position="28"/>
    </location>
</feature>